<keyword evidence="2" id="KW-1185">Reference proteome</keyword>
<name>V8G7G0_9BURK</name>
<gene>
    <name evidence="1" type="ORF">V757_04395</name>
</gene>
<dbReference type="Proteomes" id="UP000018766">
    <property type="component" value="Unassembled WGS sequence"/>
</dbReference>
<organism evidence="1 2">
    <name type="scientific">Pelistega indica</name>
    <dbReference type="NCBI Taxonomy" id="1414851"/>
    <lineage>
        <taxon>Bacteria</taxon>
        <taxon>Pseudomonadati</taxon>
        <taxon>Pseudomonadota</taxon>
        <taxon>Betaproteobacteria</taxon>
        <taxon>Burkholderiales</taxon>
        <taxon>Alcaligenaceae</taxon>
        <taxon>Pelistega</taxon>
    </lineage>
</organism>
<proteinExistence type="predicted"/>
<evidence type="ECO:0000313" key="1">
    <source>
        <dbReference type="EMBL" id="ETD72360.1"/>
    </source>
</evidence>
<accession>V8G7G0</accession>
<comment type="caution">
    <text evidence="1">The sequence shown here is derived from an EMBL/GenBank/DDBJ whole genome shotgun (WGS) entry which is preliminary data.</text>
</comment>
<dbReference type="EMBL" id="AYSV01000067">
    <property type="protein sequence ID" value="ETD72360.1"/>
    <property type="molecule type" value="Genomic_DNA"/>
</dbReference>
<reference evidence="1 2" key="1">
    <citation type="submission" date="2013-11" db="EMBL/GenBank/DDBJ databases">
        <title>Genomic analysis of Pelistega sp. HM-7.</title>
        <authorList>
            <person name="Kumbhare S.V."/>
            <person name="Shetty S.A."/>
            <person name="Sharma O."/>
            <person name="Dhotre D.P."/>
        </authorList>
    </citation>
    <scope>NUCLEOTIDE SEQUENCE [LARGE SCALE GENOMIC DNA]</scope>
    <source>
        <strain evidence="1 2">HM-7</strain>
    </source>
</reference>
<protein>
    <submittedName>
        <fullName evidence="1">Uncharacterized protein</fullName>
    </submittedName>
</protein>
<dbReference type="RefSeq" id="WP_023950186.1">
    <property type="nucleotide sequence ID" value="NZ_AYSV01000067.1"/>
</dbReference>
<sequence>MSISVFFGTLFLKEMKNFPQEDIIKIGDFARHVASSGFFGLPGKNKMSDNVPKNDPNWLYKVKYAQDYNLWHYHIGIPKYNNGNSGHLTSEYVLHYIKGDGYIKIVDMTAHPPMILPKIEYLK</sequence>
<evidence type="ECO:0000313" key="2">
    <source>
        <dbReference type="Proteomes" id="UP000018766"/>
    </source>
</evidence>
<dbReference type="AlphaFoldDB" id="V8G7G0"/>
<dbReference type="OrthoDB" id="8689178at2"/>